<sequence length="138" mass="15045">MSGYEIIKESQERSGGAWRPSPGSVYPVLQQLEDEGLVTAADGEGGRRRPYRLTEEGQAYVAEHAEELTPPWESAAREYEEAHAPHAELAQLAAQLAAAAAQVSQVGTADQVERAKRLLVEARQGVYRILAEDDEGDD</sequence>
<proteinExistence type="predicted"/>
<feature type="compositionally biased region" description="Basic and acidic residues" evidence="1">
    <location>
        <begin position="1"/>
        <end position="12"/>
    </location>
</feature>
<dbReference type="Pfam" id="PF03551">
    <property type="entry name" value="PadR"/>
    <property type="match status" value="1"/>
</dbReference>
<protein>
    <submittedName>
        <fullName evidence="3">PadR family transcriptional regulator</fullName>
    </submittedName>
</protein>
<dbReference type="PANTHER" id="PTHR43252:SF2">
    <property type="entry name" value="TRANSCRIPTION REGULATOR, PADR-LIKE FAMILY"/>
    <property type="match status" value="1"/>
</dbReference>
<dbReference type="SUPFAM" id="SSF46785">
    <property type="entry name" value="Winged helix' DNA-binding domain"/>
    <property type="match status" value="1"/>
</dbReference>
<dbReference type="Proteomes" id="UP000074382">
    <property type="component" value="Unassembled WGS sequence"/>
</dbReference>
<name>A0A147KMN0_THECS</name>
<gene>
    <name evidence="3" type="ORF">AC529_00745</name>
</gene>
<feature type="domain" description="Transcription regulator PadR N-terminal" evidence="2">
    <location>
        <begin position="2"/>
        <end position="62"/>
    </location>
</feature>
<dbReference type="PANTHER" id="PTHR43252">
    <property type="entry name" value="TRANSCRIPTIONAL REGULATOR YQJI"/>
    <property type="match status" value="1"/>
</dbReference>
<accession>A0A147KMN0</accession>
<comment type="caution">
    <text evidence="3">The sequence shown here is derived from an EMBL/GenBank/DDBJ whole genome shotgun (WGS) entry which is preliminary data.</text>
</comment>
<keyword evidence="4" id="KW-1185">Reference proteome</keyword>
<dbReference type="InterPro" id="IPR036388">
    <property type="entry name" value="WH-like_DNA-bd_sf"/>
</dbReference>
<dbReference type="PATRIC" id="fig|665004.4.peg.2965"/>
<dbReference type="Gene3D" id="1.10.10.10">
    <property type="entry name" value="Winged helix-like DNA-binding domain superfamily/Winged helix DNA-binding domain"/>
    <property type="match status" value="1"/>
</dbReference>
<dbReference type="EMBL" id="LGEM01000006">
    <property type="protein sequence ID" value="KUP98564.1"/>
    <property type="molecule type" value="Genomic_DNA"/>
</dbReference>
<dbReference type="InterPro" id="IPR005149">
    <property type="entry name" value="Tscrpt_reg_PadR_N"/>
</dbReference>
<dbReference type="AlphaFoldDB" id="A0A147KMN0"/>
<organism evidence="3 4">
    <name type="scientific">Thermobifida cellulosilytica TB100</name>
    <dbReference type="NCBI Taxonomy" id="665004"/>
    <lineage>
        <taxon>Bacteria</taxon>
        <taxon>Bacillati</taxon>
        <taxon>Actinomycetota</taxon>
        <taxon>Actinomycetes</taxon>
        <taxon>Streptosporangiales</taxon>
        <taxon>Nocardiopsidaceae</taxon>
        <taxon>Thermobifida</taxon>
    </lineage>
</organism>
<dbReference type="InterPro" id="IPR036390">
    <property type="entry name" value="WH_DNA-bd_sf"/>
</dbReference>
<evidence type="ECO:0000259" key="2">
    <source>
        <dbReference type="Pfam" id="PF03551"/>
    </source>
</evidence>
<feature type="region of interest" description="Disordered" evidence="1">
    <location>
        <begin position="1"/>
        <end position="25"/>
    </location>
</feature>
<reference evidence="4" key="1">
    <citation type="journal article" date="2017" name="Acta Aliment.">
        <title>Plant polysaccharide degrading enzyme system of Thermpbifida cellulosilytica TB100 revealed by de novo genome project data.</title>
        <authorList>
            <person name="Toth A."/>
            <person name="Baka E."/>
            <person name="Luzics S."/>
            <person name="Bata-Vidacs I."/>
            <person name="Nagy I."/>
            <person name="Balint B."/>
            <person name="Herceg R."/>
            <person name="Olasz F."/>
            <person name="Wilk T."/>
            <person name="Nagy T."/>
            <person name="Kriszt B."/>
            <person name="Nagy I."/>
            <person name="Kukolya J."/>
        </authorList>
    </citation>
    <scope>NUCLEOTIDE SEQUENCE [LARGE SCALE GENOMIC DNA]</scope>
    <source>
        <strain evidence="4">TB100</strain>
    </source>
</reference>
<evidence type="ECO:0000313" key="3">
    <source>
        <dbReference type="EMBL" id="KUP98564.1"/>
    </source>
</evidence>
<evidence type="ECO:0000256" key="1">
    <source>
        <dbReference type="SAM" id="MobiDB-lite"/>
    </source>
</evidence>
<evidence type="ECO:0000313" key="4">
    <source>
        <dbReference type="Proteomes" id="UP000074382"/>
    </source>
</evidence>